<dbReference type="Proteomes" id="UP000195412">
    <property type="component" value="Chromosome I"/>
</dbReference>
<organism evidence="5 6">
    <name type="scientific">Levilactobacillus zymae</name>
    <dbReference type="NCBI Taxonomy" id="267363"/>
    <lineage>
        <taxon>Bacteria</taxon>
        <taxon>Bacillati</taxon>
        <taxon>Bacillota</taxon>
        <taxon>Bacilli</taxon>
        <taxon>Lactobacillales</taxon>
        <taxon>Lactobacillaceae</taxon>
        <taxon>Levilactobacillus</taxon>
    </lineage>
</organism>
<evidence type="ECO:0000313" key="5">
    <source>
        <dbReference type="EMBL" id="SMS14588.1"/>
    </source>
</evidence>
<dbReference type="KEGG" id="lzy:LZ3411_1538"/>
<dbReference type="SUPFAM" id="SSF52540">
    <property type="entry name" value="P-loop containing nucleoside triphosphate hydrolases"/>
    <property type="match status" value="1"/>
</dbReference>
<dbReference type="PANTHER" id="PTHR30258">
    <property type="entry name" value="TYPE II SECRETION SYSTEM PROTEIN GSPE-RELATED"/>
    <property type="match status" value="1"/>
</dbReference>
<dbReference type="InterPro" id="IPR047667">
    <property type="entry name" value="ATPase_ComGA"/>
</dbReference>
<dbReference type="InterPro" id="IPR001482">
    <property type="entry name" value="T2SS/T4SS_dom"/>
</dbReference>
<evidence type="ECO:0000313" key="6">
    <source>
        <dbReference type="Proteomes" id="UP000195412"/>
    </source>
</evidence>
<accession>A0A1Y6JXC5</accession>
<dbReference type="GO" id="GO:0016887">
    <property type="term" value="F:ATP hydrolysis activity"/>
    <property type="evidence" value="ECO:0007669"/>
    <property type="project" value="TreeGrafter"/>
</dbReference>
<dbReference type="RefSeq" id="WP_087742188.1">
    <property type="nucleotide sequence ID" value="NZ_LT854705.1"/>
</dbReference>
<dbReference type="InterPro" id="IPR027417">
    <property type="entry name" value="P-loop_NTPase"/>
</dbReference>
<evidence type="ECO:0000259" key="4">
    <source>
        <dbReference type="Pfam" id="PF00437"/>
    </source>
</evidence>
<dbReference type="EMBL" id="LT854705">
    <property type="protein sequence ID" value="SMS14588.1"/>
    <property type="molecule type" value="Genomic_DNA"/>
</dbReference>
<evidence type="ECO:0000256" key="1">
    <source>
        <dbReference type="ARBA" id="ARBA00006611"/>
    </source>
</evidence>
<keyword evidence="2" id="KW-0547">Nucleotide-binding</keyword>
<evidence type="ECO:0000256" key="3">
    <source>
        <dbReference type="ARBA" id="ARBA00022840"/>
    </source>
</evidence>
<dbReference type="Gene3D" id="3.40.50.300">
    <property type="entry name" value="P-loop containing nucleotide triphosphate hydrolases"/>
    <property type="match status" value="1"/>
</dbReference>
<dbReference type="AlphaFoldDB" id="A0A1Y6JXC5"/>
<dbReference type="GO" id="GO:0005524">
    <property type="term" value="F:ATP binding"/>
    <property type="evidence" value="ECO:0007669"/>
    <property type="project" value="UniProtKB-KW"/>
</dbReference>
<name>A0A1Y6JXC5_9LACO</name>
<keyword evidence="3" id="KW-0067">ATP-binding</keyword>
<dbReference type="Gene3D" id="3.30.450.90">
    <property type="match status" value="1"/>
</dbReference>
<dbReference type="Pfam" id="PF00437">
    <property type="entry name" value="T2SSE"/>
    <property type="match status" value="1"/>
</dbReference>
<comment type="similarity">
    <text evidence="1">Belongs to the GSP E family.</text>
</comment>
<dbReference type="PANTHER" id="PTHR30258:SF2">
    <property type="entry name" value="COMG OPERON PROTEIN 1"/>
    <property type="match status" value="1"/>
</dbReference>
<dbReference type="NCBIfam" id="NF041000">
    <property type="entry name" value="ATPase_ComGA"/>
    <property type="match status" value="1"/>
</dbReference>
<sequence>MPIQALINELLQAAQQQRVSDIYVLPQQTGYQVRLRQAHRIQVWRRLPVEVGQQLLTYFKFHANMAVSEHRRPQVGALTWTLPGGHLELRFSTVGDYAGHESLVIRLIYPYQDLALAYLDPPQEHRLAQLARQRGLMLFAGPTGSGKTTTMYTTARQLATEALVLTIEDPVEIKEPRFVQLQVNAPAGMAYSDLIKVGLRHRPDAFIIGEIRDAVTAQAAVRAALSGHLVLSTIHARSAAGTIDRLLDLGVAADQLRQVLTAACYQRLIPQHPQGVAVLLAILTGSELWQPTGQTQERWRRTLERAHTAGTITAQTLATYAAG</sequence>
<dbReference type="CDD" id="cd01129">
    <property type="entry name" value="PulE-GspE-like"/>
    <property type="match status" value="1"/>
</dbReference>
<reference evidence="6" key="1">
    <citation type="submission" date="2017-05" db="EMBL/GenBank/DDBJ databases">
        <authorList>
            <person name="Papadimitriou K."/>
        </authorList>
    </citation>
    <scope>NUCLEOTIDE SEQUENCE [LARGE SCALE GENOMIC DNA]</scope>
    <source>
        <strain evidence="6">ACA-DC 3411</strain>
    </source>
</reference>
<feature type="domain" description="Bacterial type II secretion system protein E" evidence="4">
    <location>
        <begin position="2"/>
        <end position="273"/>
    </location>
</feature>
<gene>
    <name evidence="5" type="ORF">LZ3411_1538</name>
</gene>
<proteinExistence type="inferred from homology"/>
<evidence type="ECO:0000256" key="2">
    <source>
        <dbReference type="ARBA" id="ARBA00022741"/>
    </source>
</evidence>
<protein>
    <submittedName>
        <fullName evidence="5">Late competence protein ComGA, access of DNA to ComEA</fullName>
    </submittedName>
</protein>
<dbReference type="GO" id="GO:0005886">
    <property type="term" value="C:plasma membrane"/>
    <property type="evidence" value="ECO:0007669"/>
    <property type="project" value="TreeGrafter"/>
</dbReference>